<reference evidence="2 3" key="1">
    <citation type="journal article" date="2018" name="Arch. Microbiol.">
        <title>New insights into the metabolic potential of the phototrophic purple bacterium Rhodopila globiformis DSM 161(T) from its draft genome sequence and evidence for a vanadium-dependent nitrogenase.</title>
        <authorList>
            <person name="Imhoff J.F."/>
            <person name="Rahn T."/>
            <person name="Kunzel S."/>
            <person name="Neulinger S.C."/>
        </authorList>
    </citation>
    <scope>NUCLEOTIDE SEQUENCE [LARGE SCALE GENOMIC DNA]</scope>
    <source>
        <strain evidence="2 3">DSM 161</strain>
    </source>
</reference>
<dbReference type="InterPro" id="IPR001036">
    <property type="entry name" value="Acrflvin-R"/>
</dbReference>
<feature type="transmembrane region" description="Helical" evidence="1">
    <location>
        <begin position="904"/>
        <end position="925"/>
    </location>
</feature>
<dbReference type="PANTHER" id="PTHR32063">
    <property type="match status" value="1"/>
</dbReference>
<keyword evidence="1" id="KW-0812">Transmembrane</keyword>
<dbReference type="GO" id="GO:0005886">
    <property type="term" value="C:plasma membrane"/>
    <property type="evidence" value="ECO:0007669"/>
    <property type="project" value="TreeGrafter"/>
</dbReference>
<name>A0A2S6NH01_RHOGL</name>
<dbReference type="Gene3D" id="3.30.2090.10">
    <property type="entry name" value="Multidrug efflux transporter AcrB TolC docking domain, DN and DC subdomains"/>
    <property type="match status" value="2"/>
</dbReference>
<dbReference type="OrthoDB" id="9798415at2"/>
<dbReference type="Gene3D" id="1.20.1640.10">
    <property type="entry name" value="Multidrug efflux transporter AcrB transmembrane domain"/>
    <property type="match status" value="2"/>
</dbReference>
<dbReference type="Pfam" id="PF00873">
    <property type="entry name" value="ACR_tran"/>
    <property type="match status" value="1"/>
</dbReference>
<feature type="transmembrane region" description="Helical" evidence="1">
    <location>
        <begin position="464"/>
        <end position="491"/>
    </location>
</feature>
<dbReference type="Proteomes" id="UP000239724">
    <property type="component" value="Unassembled WGS sequence"/>
</dbReference>
<organism evidence="2 3">
    <name type="scientific">Rhodopila globiformis</name>
    <name type="common">Rhodopseudomonas globiformis</name>
    <dbReference type="NCBI Taxonomy" id="1071"/>
    <lineage>
        <taxon>Bacteria</taxon>
        <taxon>Pseudomonadati</taxon>
        <taxon>Pseudomonadota</taxon>
        <taxon>Alphaproteobacteria</taxon>
        <taxon>Acetobacterales</taxon>
        <taxon>Acetobacteraceae</taxon>
        <taxon>Rhodopila</taxon>
    </lineage>
</organism>
<feature type="transmembrane region" description="Helical" evidence="1">
    <location>
        <begin position="15"/>
        <end position="35"/>
    </location>
</feature>
<feature type="transmembrane region" description="Helical" evidence="1">
    <location>
        <begin position="426"/>
        <end position="452"/>
    </location>
</feature>
<protein>
    <submittedName>
        <fullName evidence="2">ACR family transporter</fullName>
    </submittedName>
</protein>
<feature type="transmembrane region" description="Helical" evidence="1">
    <location>
        <begin position="339"/>
        <end position="355"/>
    </location>
</feature>
<dbReference type="Gene3D" id="3.30.70.1430">
    <property type="entry name" value="Multidrug efflux transporter AcrB pore domain"/>
    <property type="match status" value="2"/>
</dbReference>
<accession>A0A2S6NH01</accession>
<feature type="transmembrane region" description="Helical" evidence="1">
    <location>
        <begin position="876"/>
        <end position="898"/>
    </location>
</feature>
<keyword evidence="1" id="KW-1133">Transmembrane helix</keyword>
<dbReference type="EMBL" id="NHRY01000136">
    <property type="protein sequence ID" value="PPQ33896.1"/>
    <property type="molecule type" value="Genomic_DNA"/>
</dbReference>
<dbReference type="RefSeq" id="WP_104519315.1">
    <property type="nucleotide sequence ID" value="NZ_NHRY01000136.1"/>
</dbReference>
<keyword evidence="3" id="KW-1185">Reference proteome</keyword>
<comment type="caution">
    <text evidence="2">The sequence shown here is derived from an EMBL/GenBank/DDBJ whole genome shotgun (WGS) entry which is preliminary data.</text>
</comment>
<feature type="transmembrane region" description="Helical" evidence="1">
    <location>
        <begin position="388"/>
        <end position="405"/>
    </location>
</feature>
<feature type="transmembrane region" description="Helical" evidence="1">
    <location>
        <begin position="953"/>
        <end position="973"/>
    </location>
</feature>
<feature type="transmembrane region" description="Helical" evidence="1">
    <location>
        <begin position="519"/>
        <end position="539"/>
    </location>
</feature>
<proteinExistence type="predicted"/>
<dbReference type="SUPFAM" id="SSF82693">
    <property type="entry name" value="Multidrug efflux transporter AcrB pore domain, PN1, PN2, PC1 and PC2 subdomains"/>
    <property type="match status" value="2"/>
</dbReference>
<evidence type="ECO:0000313" key="2">
    <source>
        <dbReference type="EMBL" id="PPQ33896.1"/>
    </source>
</evidence>
<dbReference type="InterPro" id="IPR027463">
    <property type="entry name" value="AcrB_DN_DC_subdom"/>
</dbReference>
<feature type="transmembrane region" description="Helical" evidence="1">
    <location>
        <begin position="362"/>
        <end position="382"/>
    </location>
</feature>
<dbReference type="PRINTS" id="PR00702">
    <property type="entry name" value="ACRIFLAVINRP"/>
</dbReference>
<evidence type="ECO:0000313" key="3">
    <source>
        <dbReference type="Proteomes" id="UP000239724"/>
    </source>
</evidence>
<dbReference type="SUPFAM" id="SSF82714">
    <property type="entry name" value="Multidrug efflux transporter AcrB TolC docking domain, DN and DC subdomains"/>
    <property type="match status" value="2"/>
</dbReference>
<dbReference type="AlphaFoldDB" id="A0A2S6NH01"/>
<keyword evidence="1" id="KW-0472">Membrane</keyword>
<sequence length="1023" mass="110579">MGFNISKWALEHRSFVVYLMIASMLAGLVSFRSLGRDEDPAFVIKTMVVQAAWPGATINDTLQQVTERLERALQETPHLDFLRSYTQPGRTTIFVNLKGATPASEVPDAWYHVRKNIADMRHTLPAGVVGPGFNDEFGDTFGIIYGFTADGFTHRELRDYVDSVRSKLLLVPDVSKVEMLGAQDERVFVEFSMQRLAGLGIDRSALIAALQAQNIVSPAGVIQTGNEQLLLRVTGAFESEEDLRNINFVANGRMIRLRDIADVRRGFADPPKPLFRVNGKPAIGLAISMREGGDVLALGRNVEKAIHDITADLPLGINPILVADQPHVVEHAISDFTTSLWQAIAIIMAVSFVSLGARAGLVVAISIPLTLAIVFPIMQLAGIDLQRISLGALIIALGLLVDDAMTTIDVMTTRLAAGDSKEQSAAYAYTTVAIPMLTGSFVTAAGFIPIGFARSSAGEYTFSIFVVVGVSLIVSWIVAVLFAPLLGVWLLKRPKPTDKPSRILTGFRGTVVGALRRRWLTIGVTAGCLAVALALSPLIPRQFFPPSDRPELLVDLRLPQNASIFATDDAATRLSKVLAKDPDVASWSTYVGRGAIRFYLPLAVELPNDFFTQTVVIAKDVAARKRLQARLEEVLANQFPSAISRVSPLGLGPPVGWPIQYRVSGPDITQVRDIALRLAGVVSGDPDATHVNFDWMEPARRVRIKIDQDQARLLGLSSQALAAVLQSVVTGTTVTQLRDGIYLVDVVARATDEQRVSLETLRNVQLPLPNGRTVPLSQLASFDFDQEYPLIWRRDRVPTLTVQADVAPGTLPETVVGNLAPAVQALSAGLPVPYRIEVGGTVEESANSQASVKAVVPLMLLVMITFLMMQLQRFSLLALVLIIVPMAMTGVVAALLLFQQPLGFVAILGILALIGMIARNGVILVDQIETERAEGKAPWDAVIDASVSRFRPIMLTAISTVLGLIPIAATIFWGPMAFAIMGGFLVGTAVTLIFLPALYAAWFRIKEPPADVVAAAPALGAER</sequence>
<dbReference type="PANTHER" id="PTHR32063:SF64">
    <property type="entry name" value="ACRB_ACRD_ACRF FAMILY PROTEIN"/>
    <property type="match status" value="1"/>
</dbReference>
<dbReference type="SUPFAM" id="SSF82866">
    <property type="entry name" value="Multidrug efflux transporter AcrB transmembrane domain"/>
    <property type="match status" value="2"/>
</dbReference>
<dbReference type="GO" id="GO:0042910">
    <property type="term" value="F:xenobiotic transmembrane transporter activity"/>
    <property type="evidence" value="ECO:0007669"/>
    <property type="project" value="TreeGrafter"/>
</dbReference>
<evidence type="ECO:0000256" key="1">
    <source>
        <dbReference type="SAM" id="Phobius"/>
    </source>
</evidence>
<dbReference type="Gene3D" id="3.30.70.1440">
    <property type="entry name" value="Multidrug efflux transporter AcrB pore domain"/>
    <property type="match status" value="1"/>
</dbReference>
<gene>
    <name evidence="2" type="ORF">CCS01_13205</name>
</gene>
<feature type="transmembrane region" description="Helical" evidence="1">
    <location>
        <begin position="979"/>
        <end position="1002"/>
    </location>
</feature>
<dbReference type="Gene3D" id="3.30.70.1320">
    <property type="entry name" value="Multidrug efflux transporter AcrB pore domain like"/>
    <property type="match status" value="1"/>
</dbReference>
<feature type="transmembrane region" description="Helical" evidence="1">
    <location>
        <begin position="850"/>
        <end position="869"/>
    </location>
</feature>